<dbReference type="OrthoDB" id="9780520at2"/>
<dbReference type="Gene3D" id="3.90.180.10">
    <property type="entry name" value="Medium-chain alcohol dehydrogenases, catalytic domain"/>
    <property type="match status" value="1"/>
</dbReference>
<gene>
    <name evidence="4" type="ORF">FB562_0878</name>
</gene>
<proteinExistence type="predicted"/>
<accession>A0A542YI77</accession>
<dbReference type="RefSeq" id="WP_141880019.1">
    <property type="nucleotide sequence ID" value="NZ_VFOM01000001.1"/>
</dbReference>
<dbReference type="EMBL" id="VFOM01000001">
    <property type="protein sequence ID" value="TQL47807.1"/>
    <property type="molecule type" value="Genomic_DNA"/>
</dbReference>
<organism evidence="4 5">
    <name type="scientific">Homoserinimonas aerilata</name>
    <dbReference type="NCBI Taxonomy" id="1162970"/>
    <lineage>
        <taxon>Bacteria</taxon>
        <taxon>Bacillati</taxon>
        <taxon>Actinomycetota</taxon>
        <taxon>Actinomycetes</taxon>
        <taxon>Micrococcales</taxon>
        <taxon>Microbacteriaceae</taxon>
        <taxon>Homoserinimonas</taxon>
    </lineage>
</organism>
<evidence type="ECO:0000256" key="1">
    <source>
        <dbReference type="ARBA" id="ARBA00022857"/>
    </source>
</evidence>
<dbReference type="InterPro" id="IPR011032">
    <property type="entry name" value="GroES-like_sf"/>
</dbReference>
<evidence type="ECO:0000259" key="3">
    <source>
        <dbReference type="SMART" id="SM00829"/>
    </source>
</evidence>
<keyword evidence="5" id="KW-1185">Reference proteome</keyword>
<dbReference type="Gene3D" id="3.40.50.720">
    <property type="entry name" value="NAD(P)-binding Rossmann-like Domain"/>
    <property type="match status" value="1"/>
</dbReference>
<evidence type="ECO:0000313" key="5">
    <source>
        <dbReference type="Proteomes" id="UP000317998"/>
    </source>
</evidence>
<keyword evidence="2" id="KW-0560">Oxidoreductase</keyword>
<dbReference type="InterPro" id="IPR020843">
    <property type="entry name" value="ER"/>
</dbReference>
<dbReference type="InterPro" id="IPR036291">
    <property type="entry name" value="NAD(P)-bd_dom_sf"/>
</dbReference>
<evidence type="ECO:0000256" key="2">
    <source>
        <dbReference type="ARBA" id="ARBA00023002"/>
    </source>
</evidence>
<dbReference type="GO" id="GO:0070402">
    <property type="term" value="F:NADPH binding"/>
    <property type="evidence" value="ECO:0007669"/>
    <property type="project" value="TreeGrafter"/>
</dbReference>
<dbReference type="PANTHER" id="PTHR48106:SF8">
    <property type="entry name" value="OS02G0805600 PROTEIN"/>
    <property type="match status" value="1"/>
</dbReference>
<comment type="caution">
    <text evidence="4">The sequence shown here is derived from an EMBL/GenBank/DDBJ whole genome shotgun (WGS) entry which is preliminary data.</text>
</comment>
<sequence>MQAITVPESGGPDALTLTEVPDRVAGPGELLLTVAAAGVNRADINQREGHYPSPPGAPPWPGLEVSGTIAAVGAGVEGWSVGDTACALLPAGGYATAVTVRASHALPIPAGVDLIDAAALPETMATVWSNLVMLAGLRAGETLLVHGGSSGIGTTAIQVAKALGATVAVTAGSPEKLEACRTLGADILIDYRTQDYVERMLAETDGRGADVVLDPVGGAYLARNIDALAPHGRIVLIANLSGEDGSVSVRRLMGKWGTIHGTTLRARTDEEKDEIIRELRAHAWPLVESGAIRPVIDSRHAFSDAARAHGRMESSLHVGKILLLP</sequence>
<dbReference type="SMART" id="SM00829">
    <property type="entry name" value="PKS_ER"/>
    <property type="match status" value="1"/>
</dbReference>
<dbReference type="Proteomes" id="UP000317998">
    <property type="component" value="Unassembled WGS sequence"/>
</dbReference>
<feature type="domain" description="Enoyl reductase (ER)" evidence="3">
    <location>
        <begin position="10"/>
        <end position="323"/>
    </location>
</feature>
<dbReference type="SUPFAM" id="SSF51735">
    <property type="entry name" value="NAD(P)-binding Rossmann-fold domains"/>
    <property type="match status" value="1"/>
</dbReference>
<reference evidence="4 5" key="1">
    <citation type="submission" date="2019-06" db="EMBL/GenBank/DDBJ databases">
        <title>Sequencing the genomes of 1000 actinobacteria strains.</title>
        <authorList>
            <person name="Klenk H.-P."/>
        </authorList>
    </citation>
    <scope>NUCLEOTIDE SEQUENCE [LARGE SCALE GENOMIC DNA]</scope>
    <source>
        <strain evidence="4 5">DSM 26477</strain>
    </source>
</reference>
<keyword evidence="1" id="KW-0521">NADP</keyword>
<dbReference type="SUPFAM" id="SSF50129">
    <property type="entry name" value="GroES-like"/>
    <property type="match status" value="1"/>
</dbReference>
<protein>
    <submittedName>
        <fullName evidence="4">Putative PIG3 family NAD(P)H quinone oxidoreductase</fullName>
    </submittedName>
</protein>
<evidence type="ECO:0000313" key="4">
    <source>
        <dbReference type="EMBL" id="TQL47807.1"/>
    </source>
</evidence>
<dbReference type="PANTHER" id="PTHR48106">
    <property type="entry name" value="QUINONE OXIDOREDUCTASE PIG3-RELATED"/>
    <property type="match status" value="1"/>
</dbReference>
<dbReference type="InterPro" id="IPR013149">
    <property type="entry name" value="ADH-like_C"/>
</dbReference>
<dbReference type="InterPro" id="IPR013154">
    <property type="entry name" value="ADH-like_N"/>
</dbReference>
<dbReference type="CDD" id="cd05276">
    <property type="entry name" value="p53_inducible_oxidoreductase"/>
    <property type="match status" value="1"/>
</dbReference>
<dbReference type="AlphaFoldDB" id="A0A542YI77"/>
<name>A0A542YI77_9MICO</name>
<dbReference type="InterPro" id="IPR014189">
    <property type="entry name" value="Quinone_OxRdtase_PIG3"/>
</dbReference>
<dbReference type="Pfam" id="PF08240">
    <property type="entry name" value="ADH_N"/>
    <property type="match status" value="1"/>
</dbReference>
<dbReference type="NCBIfam" id="TIGR02824">
    <property type="entry name" value="quinone_pig3"/>
    <property type="match status" value="1"/>
</dbReference>
<dbReference type="Pfam" id="PF00107">
    <property type="entry name" value="ADH_zinc_N"/>
    <property type="match status" value="1"/>
</dbReference>
<dbReference type="GO" id="GO:0016651">
    <property type="term" value="F:oxidoreductase activity, acting on NAD(P)H"/>
    <property type="evidence" value="ECO:0007669"/>
    <property type="project" value="TreeGrafter"/>
</dbReference>